<proteinExistence type="predicted"/>
<keyword evidence="3" id="KW-1185">Reference proteome</keyword>
<dbReference type="Pfam" id="PF04149">
    <property type="entry name" value="DUF397"/>
    <property type="match status" value="1"/>
</dbReference>
<name>A0A5N5ETE7_9ACTN</name>
<organism evidence="2 3">
    <name type="scientific">Streptomyces arboris</name>
    <dbReference type="NCBI Taxonomy" id="2600619"/>
    <lineage>
        <taxon>Bacteria</taxon>
        <taxon>Bacillati</taxon>
        <taxon>Actinomycetota</taxon>
        <taxon>Actinomycetes</taxon>
        <taxon>Kitasatosporales</taxon>
        <taxon>Streptomycetaceae</taxon>
        <taxon>Streptomyces</taxon>
    </lineage>
</organism>
<protein>
    <submittedName>
        <fullName evidence="2">DUF397 domain-containing protein</fullName>
    </submittedName>
</protein>
<dbReference type="InterPro" id="IPR007278">
    <property type="entry name" value="DUF397"/>
</dbReference>
<dbReference type="AlphaFoldDB" id="A0A5N5ETE7"/>
<sequence length="67" mass="7001">MDLDVVNLEYLDGALYSGDNGGSCVETQPTPDGLVAVGDSKDRTLGAHTFAPGEWQAFVTAVRDGSL</sequence>
<evidence type="ECO:0000313" key="3">
    <source>
        <dbReference type="Proteomes" id="UP000326907"/>
    </source>
</evidence>
<comment type="caution">
    <text evidence="2">The sequence shown here is derived from an EMBL/GenBank/DDBJ whole genome shotgun (WGS) entry which is preliminary data.</text>
</comment>
<feature type="domain" description="DUF397" evidence="1">
    <location>
        <begin position="16"/>
        <end position="63"/>
    </location>
</feature>
<dbReference type="EMBL" id="VYUA01000034">
    <property type="protein sequence ID" value="KAB2589224.1"/>
    <property type="molecule type" value="Genomic_DNA"/>
</dbReference>
<reference evidence="2 3" key="1">
    <citation type="submission" date="2019-09" db="EMBL/GenBank/DDBJ databases">
        <authorList>
            <person name="Liu P."/>
        </authorList>
    </citation>
    <scope>NUCLEOTIDE SEQUENCE [LARGE SCALE GENOMIC DNA]</scope>
    <source>
        <strain evidence="2 3">TRM68085</strain>
    </source>
</reference>
<gene>
    <name evidence="2" type="ORF">F5983_28230</name>
</gene>
<accession>A0A5N5ETE7</accession>
<dbReference type="Proteomes" id="UP000326907">
    <property type="component" value="Unassembled WGS sequence"/>
</dbReference>
<evidence type="ECO:0000259" key="1">
    <source>
        <dbReference type="Pfam" id="PF04149"/>
    </source>
</evidence>
<evidence type="ECO:0000313" key="2">
    <source>
        <dbReference type="EMBL" id="KAB2589224.1"/>
    </source>
</evidence>